<protein>
    <submittedName>
        <fullName evidence="1">Uncharacterized protein</fullName>
    </submittedName>
</protein>
<dbReference type="Proteomes" id="UP000712600">
    <property type="component" value="Unassembled WGS sequence"/>
</dbReference>
<gene>
    <name evidence="1" type="ORF">F2Q69_00058282</name>
</gene>
<accession>A0A8S9RLT4</accession>
<dbReference type="AlphaFoldDB" id="A0A8S9RLT4"/>
<sequence length="88" mass="9953">MGCCMLLMDKLIPGKHDWGLKGDSSVNDIGFVRRLAERACKWSPATLDEVAEEKINLVFEPLEDDIELHIPETEENRWGGKYETSGFA</sequence>
<reference evidence="1" key="1">
    <citation type="submission" date="2019-12" db="EMBL/GenBank/DDBJ databases">
        <title>Genome sequencing and annotation of Brassica cretica.</title>
        <authorList>
            <person name="Studholme D.J."/>
            <person name="Sarris P."/>
        </authorList>
    </citation>
    <scope>NUCLEOTIDE SEQUENCE</scope>
    <source>
        <strain evidence="1">PFS-109/04</strain>
        <tissue evidence="1">Leaf</tissue>
    </source>
</reference>
<evidence type="ECO:0000313" key="2">
    <source>
        <dbReference type="Proteomes" id="UP000712600"/>
    </source>
</evidence>
<evidence type="ECO:0000313" key="1">
    <source>
        <dbReference type="EMBL" id="KAF3574228.1"/>
    </source>
</evidence>
<organism evidence="1 2">
    <name type="scientific">Brassica cretica</name>
    <name type="common">Mustard</name>
    <dbReference type="NCBI Taxonomy" id="69181"/>
    <lineage>
        <taxon>Eukaryota</taxon>
        <taxon>Viridiplantae</taxon>
        <taxon>Streptophyta</taxon>
        <taxon>Embryophyta</taxon>
        <taxon>Tracheophyta</taxon>
        <taxon>Spermatophyta</taxon>
        <taxon>Magnoliopsida</taxon>
        <taxon>eudicotyledons</taxon>
        <taxon>Gunneridae</taxon>
        <taxon>Pentapetalae</taxon>
        <taxon>rosids</taxon>
        <taxon>malvids</taxon>
        <taxon>Brassicales</taxon>
        <taxon>Brassicaceae</taxon>
        <taxon>Brassiceae</taxon>
        <taxon>Brassica</taxon>
    </lineage>
</organism>
<comment type="caution">
    <text evidence="1">The sequence shown here is derived from an EMBL/GenBank/DDBJ whole genome shotgun (WGS) entry which is preliminary data.</text>
</comment>
<name>A0A8S9RLT4_BRACR</name>
<proteinExistence type="predicted"/>
<dbReference type="EMBL" id="QGKX02000095">
    <property type="protein sequence ID" value="KAF3574228.1"/>
    <property type="molecule type" value="Genomic_DNA"/>
</dbReference>